<dbReference type="Gene3D" id="3.40.50.10180">
    <property type="entry name" value="Glycerate kinase, MOFRL-like N-terminal domain"/>
    <property type="match status" value="1"/>
</dbReference>
<evidence type="ECO:0000313" key="7">
    <source>
        <dbReference type="EMBL" id="CAA9891602.1"/>
    </source>
</evidence>
<feature type="domain" description="MOFRL-associated" evidence="6">
    <location>
        <begin position="16"/>
        <end position="260"/>
    </location>
</feature>
<keyword evidence="1 7" id="KW-0808">Transferase</keyword>
<evidence type="ECO:0000259" key="5">
    <source>
        <dbReference type="Pfam" id="PF05161"/>
    </source>
</evidence>
<keyword evidence="3" id="KW-0418">Kinase</keyword>
<keyword evidence="8" id="KW-1185">Reference proteome</keyword>
<dbReference type="SUPFAM" id="SSF82544">
    <property type="entry name" value="GckA/TtuD-like"/>
    <property type="match status" value="1"/>
</dbReference>
<organism evidence="7 8">
    <name type="scientific">Candidatus Methylobacter favarea</name>
    <dbReference type="NCBI Taxonomy" id="2707345"/>
    <lineage>
        <taxon>Bacteria</taxon>
        <taxon>Pseudomonadati</taxon>
        <taxon>Pseudomonadota</taxon>
        <taxon>Gammaproteobacteria</taxon>
        <taxon>Methylococcales</taxon>
        <taxon>Methylococcaceae</taxon>
        <taxon>Methylobacter</taxon>
    </lineage>
</organism>
<dbReference type="AlphaFoldDB" id="A0A8S0X239"/>
<dbReference type="InterPro" id="IPR007835">
    <property type="entry name" value="MOFRL"/>
</dbReference>
<dbReference type="EMBL" id="CADCXN010000075">
    <property type="protein sequence ID" value="CAA9891602.1"/>
    <property type="molecule type" value="Genomic_DNA"/>
</dbReference>
<sequence length="459" mass="48375">MQATDPASTNTIKKDARSILQAGIAAADPYKAVKRCLIVNEDHIEILLNLDNPEQKRLGRWSNVHLIAFGKAACAMARAASEIIPAHLLADNSIAVTNYENECVIDNIEVIGAGHPLPDQAGLKAAKKCADIARRAQKDELVLVLISGGGSALLPYPADRITLQEKIAATDLLLASGANINQINCVRKHVSRIKGGGLAGIAQPAALHALVLSDVLGNDVSAIASGPTVPDTTTYADAVEILKSRGVWDRVAANVQDYLEQGKRGSVPETPKPGDEAFKNSSYTLIGSNALSVKAVMKAARKHGYEARLYSDKLGGEAREEAEKLVIYAKAQIEKGLLKPVAFLAGGETTVTLKGKGLGGRNQEFALAFACAAQKHGLTGNWTFLSGGTDGRDGPTDAAGGMVDRGTLHRITEAGVNPAVALENNDSYTALKSSQDLLFTGPTGTNVADLQILLIHPDF</sequence>
<dbReference type="PANTHER" id="PTHR12227:SF0">
    <property type="entry name" value="GLYCERATE KINASE"/>
    <property type="match status" value="1"/>
</dbReference>
<dbReference type="EC" id="2.7.1.165" evidence="7"/>
<dbReference type="GO" id="GO:0005524">
    <property type="term" value="F:ATP binding"/>
    <property type="evidence" value="ECO:0007669"/>
    <property type="project" value="UniProtKB-KW"/>
</dbReference>
<name>A0A8S0X239_9GAMM</name>
<evidence type="ECO:0000256" key="4">
    <source>
        <dbReference type="ARBA" id="ARBA00022840"/>
    </source>
</evidence>
<dbReference type="InterPro" id="IPR037035">
    <property type="entry name" value="GK-like_C_sf"/>
</dbReference>
<dbReference type="Gene3D" id="3.40.1480.10">
    <property type="entry name" value="MOFRL domain"/>
    <property type="match status" value="1"/>
</dbReference>
<reference evidence="7 8" key="1">
    <citation type="submission" date="2020-02" db="EMBL/GenBank/DDBJ databases">
        <authorList>
            <person name="Hogendoorn C."/>
        </authorList>
    </citation>
    <scope>NUCLEOTIDE SEQUENCE [LARGE SCALE GENOMIC DNA]</scope>
    <source>
        <strain evidence="7">METHB21</strain>
    </source>
</reference>
<accession>A0A8S0X239</accession>
<dbReference type="GO" id="GO:0005737">
    <property type="term" value="C:cytoplasm"/>
    <property type="evidence" value="ECO:0007669"/>
    <property type="project" value="TreeGrafter"/>
</dbReference>
<gene>
    <name evidence="7" type="primary">gck</name>
    <name evidence="7" type="ORF">METHB2_450017</name>
</gene>
<keyword evidence="2" id="KW-0547">Nucleotide-binding</keyword>
<feature type="domain" description="MOFRL" evidence="5">
    <location>
        <begin position="342"/>
        <end position="449"/>
    </location>
</feature>
<dbReference type="FunFam" id="3.40.50.10180:FF:000001">
    <property type="entry name" value="Glycerate kinase"/>
    <property type="match status" value="1"/>
</dbReference>
<evidence type="ECO:0000256" key="2">
    <source>
        <dbReference type="ARBA" id="ARBA00022741"/>
    </source>
</evidence>
<evidence type="ECO:0000259" key="6">
    <source>
        <dbReference type="Pfam" id="PF13660"/>
    </source>
</evidence>
<dbReference type="Proteomes" id="UP000494216">
    <property type="component" value="Unassembled WGS sequence"/>
</dbReference>
<evidence type="ECO:0000256" key="1">
    <source>
        <dbReference type="ARBA" id="ARBA00022679"/>
    </source>
</evidence>
<dbReference type="InterPro" id="IPR038614">
    <property type="entry name" value="GK_N_sf"/>
</dbReference>
<dbReference type="InterPro" id="IPR039760">
    <property type="entry name" value="MOFRL_protein"/>
</dbReference>
<dbReference type="PANTHER" id="PTHR12227">
    <property type="entry name" value="GLYCERATE KINASE"/>
    <property type="match status" value="1"/>
</dbReference>
<protein>
    <submittedName>
        <fullName evidence="7">Glycerate 2-kinase</fullName>
        <ecNumber evidence="7">2.7.1.165</ecNumber>
    </submittedName>
</protein>
<dbReference type="InterPro" id="IPR025286">
    <property type="entry name" value="MOFRL_assoc_dom"/>
</dbReference>
<proteinExistence type="predicted"/>
<dbReference type="GO" id="GO:0008887">
    <property type="term" value="F:glycerate kinase activity"/>
    <property type="evidence" value="ECO:0007669"/>
    <property type="project" value="InterPro"/>
</dbReference>
<dbReference type="RefSeq" id="WP_174626450.1">
    <property type="nucleotide sequence ID" value="NZ_CADCXN010000075.1"/>
</dbReference>
<keyword evidence="4" id="KW-0067">ATP-binding</keyword>
<dbReference type="Pfam" id="PF05161">
    <property type="entry name" value="MOFRL"/>
    <property type="match status" value="1"/>
</dbReference>
<dbReference type="Pfam" id="PF13660">
    <property type="entry name" value="DUF4147"/>
    <property type="match status" value="1"/>
</dbReference>
<dbReference type="GO" id="GO:0043798">
    <property type="term" value="F:glycerate 2-kinase activity"/>
    <property type="evidence" value="ECO:0007669"/>
    <property type="project" value="UniProtKB-EC"/>
</dbReference>
<comment type="caution">
    <text evidence="7">The sequence shown here is derived from an EMBL/GenBank/DDBJ whole genome shotgun (WGS) entry which is preliminary data.</text>
</comment>
<evidence type="ECO:0000256" key="3">
    <source>
        <dbReference type="ARBA" id="ARBA00022777"/>
    </source>
</evidence>
<evidence type="ECO:0000313" key="8">
    <source>
        <dbReference type="Proteomes" id="UP000494216"/>
    </source>
</evidence>